<dbReference type="CDD" id="cd08503">
    <property type="entry name" value="PBP2_NikA_DppA_OppA_like_17"/>
    <property type="match status" value="1"/>
</dbReference>
<dbReference type="Pfam" id="PF00496">
    <property type="entry name" value="SBP_bac_5"/>
    <property type="match status" value="1"/>
</dbReference>
<proteinExistence type="inferred from homology"/>
<evidence type="ECO:0000256" key="4">
    <source>
        <dbReference type="SAM" id="SignalP"/>
    </source>
</evidence>
<dbReference type="InterPro" id="IPR030678">
    <property type="entry name" value="Peptide/Ni-bd"/>
</dbReference>
<dbReference type="OrthoDB" id="9803988at2"/>
<accession>A0A1H5ZVX4</accession>
<protein>
    <submittedName>
        <fullName evidence="6">Peptide/nickel transport system substrate-binding protein</fullName>
    </submittedName>
</protein>
<dbReference type="InterPro" id="IPR000914">
    <property type="entry name" value="SBP_5_dom"/>
</dbReference>
<dbReference type="PANTHER" id="PTHR30290:SF38">
    <property type="entry name" value="D,D-DIPEPTIDE-BINDING PERIPLASMIC PROTEIN DDPA-RELATED"/>
    <property type="match status" value="1"/>
</dbReference>
<dbReference type="Proteomes" id="UP000236743">
    <property type="component" value="Unassembled WGS sequence"/>
</dbReference>
<dbReference type="SUPFAM" id="SSF53850">
    <property type="entry name" value="Periplasmic binding protein-like II"/>
    <property type="match status" value="1"/>
</dbReference>
<dbReference type="Gene3D" id="3.40.190.10">
    <property type="entry name" value="Periplasmic binding protein-like II"/>
    <property type="match status" value="1"/>
</dbReference>
<evidence type="ECO:0000256" key="3">
    <source>
        <dbReference type="ARBA" id="ARBA00022729"/>
    </source>
</evidence>
<feature type="signal peptide" evidence="4">
    <location>
        <begin position="1"/>
        <end position="25"/>
    </location>
</feature>
<dbReference type="GO" id="GO:0043190">
    <property type="term" value="C:ATP-binding cassette (ABC) transporter complex"/>
    <property type="evidence" value="ECO:0007669"/>
    <property type="project" value="InterPro"/>
</dbReference>
<reference evidence="6 7" key="1">
    <citation type="submission" date="2016-10" db="EMBL/GenBank/DDBJ databases">
        <authorList>
            <person name="de Groot N.N."/>
        </authorList>
    </citation>
    <scope>NUCLEOTIDE SEQUENCE [LARGE SCALE GENOMIC DNA]</scope>
    <source>
        <strain evidence="6 7">DSM 26656</strain>
    </source>
</reference>
<dbReference type="PANTHER" id="PTHR30290">
    <property type="entry name" value="PERIPLASMIC BINDING COMPONENT OF ABC TRANSPORTER"/>
    <property type="match status" value="1"/>
</dbReference>
<dbReference type="AlphaFoldDB" id="A0A1H5ZVX4"/>
<evidence type="ECO:0000313" key="7">
    <source>
        <dbReference type="Proteomes" id="UP000236743"/>
    </source>
</evidence>
<organism evidence="6 7">
    <name type="scientific">Bosea lathyri</name>
    <dbReference type="NCBI Taxonomy" id="1036778"/>
    <lineage>
        <taxon>Bacteria</taxon>
        <taxon>Pseudomonadati</taxon>
        <taxon>Pseudomonadota</taxon>
        <taxon>Alphaproteobacteria</taxon>
        <taxon>Hyphomicrobiales</taxon>
        <taxon>Boseaceae</taxon>
        <taxon>Bosea</taxon>
    </lineage>
</organism>
<dbReference type="EMBL" id="FNUY01000005">
    <property type="protein sequence ID" value="SEG40341.1"/>
    <property type="molecule type" value="Genomic_DNA"/>
</dbReference>
<feature type="domain" description="Solute-binding protein family 5" evidence="5">
    <location>
        <begin position="69"/>
        <end position="418"/>
    </location>
</feature>
<dbReference type="Gene3D" id="3.10.105.10">
    <property type="entry name" value="Dipeptide-binding Protein, Domain 3"/>
    <property type="match status" value="1"/>
</dbReference>
<dbReference type="GO" id="GO:0015833">
    <property type="term" value="P:peptide transport"/>
    <property type="evidence" value="ECO:0007669"/>
    <property type="project" value="TreeGrafter"/>
</dbReference>
<evidence type="ECO:0000259" key="5">
    <source>
        <dbReference type="Pfam" id="PF00496"/>
    </source>
</evidence>
<gene>
    <name evidence="6" type="ORF">SAMN04488115_10545</name>
</gene>
<dbReference type="Gene3D" id="3.90.76.10">
    <property type="entry name" value="Dipeptide-binding Protein, Domain 1"/>
    <property type="match status" value="1"/>
</dbReference>
<evidence type="ECO:0000256" key="2">
    <source>
        <dbReference type="ARBA" id="ARBA00005695"/>
    </source>
</evidence>
<evidence type="ECO:0000256" key="1">
    <source>
        <dbReference type="ARBA" id="ARBA00004418"/>
    </source>
</evidence>
<sequence>MRRLLSVLAFTLGLSTAAAIAPAFAQGTVRVALGTTLSQLDPAKTTIGDEYVYVHLVFNGLSRIDPDMTVKPDLAESWSASDDLKTWTFKLRQGVKFHHGRVMNSEDVVATMKRILDPATGSRSRTSLSMVDNVTAVDPLTVKFDLNISYAGFADIFADRNLRIVPKDKLTELSTNPIGTGPFMFKSWSPGDRLELVKNPDYFEKGLPKLDGVTLRIVPESAARIAALESGSLDIVWSMAYESVDKFKNHPTVRTDSVSTPTWDGVILNNDRPPFNDVRVRQALALTIDKSAIVELALFGQGDPTFSPIPPSHPYFNKSLPFNPPDIAKAKKLLAEAGFPNGFDVPMQVPQEREQRVRVGVAVRDMAKAAGIRINVERVPFASYTANVAGKAQMYVDGYFARPTIDTAIYPFYHSTGSWNKQLWLYKDARVDQLLDEARKTNDEAARKALFEKFQAVVEETVPGIIAYSAAHVNGVSKKVEGFKSTPMQWLELKSVSLKP</sequence>
<name>A0A1H5ZVX4_9HYPH</name>
<comment type="subcellular location">
    <subcellularLocation>
        <location evidence="1">Periplasm</location>
    </subcellularLocation>
</comment>
<dbReference type="GO" id="GO:1904680">
    <property type="term" value="F:peptide transmembrane transporter activity"/>
    <property type="evidence" value="ECO:0007669"/>
    <property type="project" value="TreeGrafter"/>
</dbReference>
<dbReference type="InterPro" id="IPR039424">
    <property type="entry name" value="SBP_5"/>
</dbReference>
<evidence type="ECO:0000313" key="6">
    <source>
        <dbReference type="EMBL" id="SEG40341.1"/>
    </source>
</evidence>
<feature type="chain" id="PRO_5009292027" evidence="4">
    <location>
        <begin position="26"/>
        <end position="500"/>
    </location>
</feature>
<dbReference type="RefSeq" id="WP_103872973.1">
    <property type="nucleotide sequence ID" value="NZ_FNUY01000005.1"/>
</dbReference>
<dbReference type="PIRSF" id="PIRSF002741">
    <property type="entry name" value="MppA"/>
    <property type="match status" value="1"/>
</dbReference>
<comment type="similarity">
    <text evidence="2">Belongs to the bacterial solute-binding protein 5 family.</text>
</comment>
<keyword evidence="3 4" id="KW-0732">Signal</keyword>
<keyword evidence="7" id="KW-1185">Reference proteome</keyword>
<dbReference type="GO" id="GO:0030288">
    <property type="term" value="C:outer membrane-bounded periplasmic space"/>
    <property type="evidence" value="ECO:0007669"/>
    <property type="project" value="UniProtKB-ARBA"/>
</dbReference>